<dbReference type="AlphaFoldDB" id="A0A0K1PB82"/>
<dbReference type="GO" id="GO:0003700">
    <property type="term" value="F:DNA-binding transcription factor activity"/>
    <property type="evidence" value="ECO:0007669"/>
    <property type="project" value="InterPro"/>
</dbReference>
<evidence type="ECO:0000256" key="3">
    <source>
        <dbReference type="ARBA" id="ARBA00023163"/>
    </source>
</evidence>
<keyword evidence="2" id="KW-0238">DNA-binding</keyword>
<sequence length="165" mass="18401">MALSSLLPAIPQSFPSDSEAVLLSFRRITKSSHEFSKAMDREFGVTGPQLQALRTIDEIGSCSAGELADRLLVHPSTITGVVQRLEDKGLIDRQRRTDDRRTVEIRLTTAGKRLLHRGRSPGKHLAKALEVMPAEEVSRLRSLLDALVEQMQLDEIESRLLFDEG</sequence>
<dbReference type="Proteomes" id="UP000055590">
    <property type="component" value="Chromosome"/>
</dbReference>
<dbReference type="PANTHER" id="PTHR33164">
    <property type="entry name" value="TRANSCRIPTIONAL REGULATOR, MARR FAMILY"/>
    <property type="match status" value="1"/>
</dbReference>
<accession>A0A0K1PB82</accession>
<dbReference type="PANTHER" id="PTHR33164:SF43">
    <property type="entry name" value="HTH-TYPE TRANSCRIPTIONAL REPRESSOR YETL"/>
    <property type="match status" value="1"/>
</dbReference>
<dbReference type="InterPro" id="IPR039422">
    <property type="entry name" value="MarR/SlyA-like"/>
</dbReference>
<dbReference type="KEGG" id="vin:AKJ08_0771"/>
<dbReference type="InterPro" id="IPR036390">
    <property type="entry name" value="WH_DNA-bd_sf"/>
</dbReference>
<evidence type="ECO:0000313" key="5">
    <source>
        <dbReference type="EMBL" id="AKU90384.1"/>
    </source>
</evidence>
<dbReference type="Gene3D" id="1.10.10.10">
    <property type="entry name" value="Winged helix-like DNA-binding domain superfamily/Winged helix DNA-binding domain"/>
    <property type="match status" value="1"/>
</dbReference>
<keyword evidence="3" id="KW-0804">Transcription</keyword>
<dbReference type="Pfam" id="PF01047">
    <property type="entry name" value="MarR"/>
    <property type="match status" value="1"/>
</dbReference>
<keyword evidence="6" id="KW-1185">Reference proteome</keyword>
<protein>
    <submittedName>
        <fullName evidence="5">Transcriptional regulator, MarR family</fullName>
    </submittedName>
</protein>
<dbReference type="GO" id="GO:0003677">
    <property type="term" value="F:DNA binding"/>
    <property type="evidence" value="ECO:0007669"/>
    <property type="project" value="UniProtKB-KW"/>
</dbReference>
<evidence type="ECO:0000259" key="4">
    <source>
        <dbReference type="PROSITE" id="PS50995"/>
    </source>
</evidence>
<name>A0A0K1PB82_9BACT</name>
<dbReference type="InterPro" id="IPR000835">
    <property type="entry name" value="HTH_MarR-typ"/>
</dbReference>
<evidence type="ECO:0000313" key="6">
    <source>
        <dbReference type="Proteomes" id="UP000055590"/>
    </source>
</evidence>
<dbReference type="STRING" id="1391653.AKJ08_0771"/>
<feature type="domain" description="HTH marR-type" evidence="4">
    <location>
        <begin position="18"/>
        <end position="149"/>
    </location>
</feature>
<gene>
    <name evidence="5" type="ORF">AKJ08_0771</name>
</gene>
<dbReference type="PROSITE" id="PS01117">
    <property type="entry name" value="HTH_MARR_1"/>
    <property type="match status" value="1"/>
</dbReference>
<keyword evidence="1" id="KW-0805">Transcription regulation</keyword>
<dbReference type="SUPFAM" id="SSF46785">
    <property type="entry name" value="Winged helix' DNA-binding domain"/>
    <property type="match status" value="1"/>
</dbReference>
<evidence type="ECO:0000256" key="1">
    <source>
        <dbReference type="ARBA" id="ARBA00023015"/>
    </source>
</evidence>
<dbReference type="PRINTS" id="PR00598">
    <property type="entry name" value="HTHMARR"/>
</dbReference>
<dbReference type="SMART" id="SM00347">
    <property type="entry name" value="HTH_MARR"/>
    <property type="match status" value="1"/>
</dbReference>
<dbReference type="InterPro" id="IPR023187">
    <property type="entry name" value="Tscrpt_reg_MarR-type_CS"/>
</dbReference>
<reference evidence="5 6" key="1">
    <citation type="submission" date="2015-08" db="EMBL/GenBank/DDBJ databases">
        <authorList>
            <person name="Babu N.S."/>
            <person name="Beckwith C.J."/>
            <person name="Beseler K.G."/>
            <person name="Brison A."/>
            <person name="Carone J.V."/>
            <person name="Caskin T.P."/>
            <person name="Diamond M."/>
            <person name="Durham M.E."/>
            <person name="Foxe J.M."/>
            <person name="Go M."/>
            <person name="Henderson B.A."/>
            <person name="Jones I.B."/>
            <person name="McGettigan J.A."/>
            <person name="Micheletti S.J."/>
            <person name="Nasrallah M.E."/>
            <person name="Ortiz D."/>
            <person name="Piller C.R."/>
            <person name="Privatt S.R."/>
            <person name="Schneider S.L."/>
            <person name="Sharp S."/>
            <person name="Smith T.C."/>
            <person name="Stanton J.D."/>
            <person name="Ullery H.E."/>
            <person name="Wilson R.J."/>
            <person name="Serrano M.G."/>
            <person name="Buck G."/>
            <person name="Lee V."/>
            <person name="Wang Y."/>
            <person name="Carvalho R."/>
            <person name="Voegtly L."/>
            <person name="Shi R."/>
            <person name="Duckworth R."/>
            <person name="Johnson A."/>
            <person name="Loviza R."/>
            <person name="Walstead R."/>
            <person name="Shah Z."/>
            <person name="Kiflezghi M."/>
            <person name="Wade K."/>
            <person name="Ball S.L."/>
            <person name="Bradley K.W."/>
            <person name="Asai D.J."/>
            <person name="Bowman C.A."/>
            <person name="Russell D.A."/>
            <person name="Pope W.H."/>
            <person name="Jacobs-Sera D."/>
            <person name="Hendrix R.W."/>
            <person name="Hatfull G.F."/>
        </authorList>
    </citation>
    <scope>NUCLEOTIDE SEQUENCE [LARGE SCALE GENOMIC DNA]</scope>
    <source>
        <strain evidence="5 6">DSM 27710</strain>
    </source>
</reference>
<dbReference type="EMBL" id="CP012332">
    <property type="protein sequence ID" value="AKU90384.1"/>
    <property type="molecule type" value="Genomic_DNA"/>
</dbReference>
<dbReference type="PROSITE" id="PS50995">
    <property type="entry name" value="HTH_MARR_2"/>
    <property type="match status" value="1"/>
</dbReference>
<dbReference type="InterPro" id="IPR036388">
    <property type="entry name" value="WH-like_DNA-bd_sf"/>
</dbReference>
<organism evidence="5 6">
    <name type="scientific">Vulgatibacter incomptus</name>
    <dbReference type="NCBI Taxonomy" id="1391653"/>
    <lineage>
        <taxon>Bacteria</taxon>
        <taxon>Pseudomonadati</taxon>
        <taxon>Myxococcota</taxon>
        <taxon>Myxococcia</taxon>
        <taxon>Myxococcales</taxon>
        <taxon>Cystobacterineae</taxon>
        <taxon>Vulgatibacteraceae</taxon>
        <taxon>Vulgatibacter</taxon>
    </lineage>
</organism>
<evidence type="ECO:0000256" key="2">
    <source>
        <dbReference type="ARBA" id="ARBA00023125"/>
    </source>
</evidence>
<proteinExistence type="predicted"/>
<dbReference type="GO" id="GO:0006950">
    <property type="term" value="P:response to stress"/>
    <property type="evidence" value="ECO:0007669"/>
    <property type="project" value="TreeGrafter"/>
</dbReference>